<dbReference type="PANTHER" id="PTHR43335:SF4">
    <property type="entry name" value="ABC TRANSPORTER, ATP-BINDING PROTEIN"/>
    <property type="match status" value="1"/>
</dbReference>
<dbReference type="InterPro" id="IPR027417">
    <property type="entry name" value="P-loop_NTPase"/>
</dbReference>
<dbReference type="Pfam" id="PF13732">
    <property type="entry name" value="DrrA1-3_C"/>
    <property type="match status" value="1"/>
</dbReference>
<dbReference type="Proteomes" id="UP000296216">
    <property type="component" value="Chromosome"/>
</dbReference>
<dbReference type="PROSITE" id="PS50893">
    <property type="entry name" value="ABC_TRANSPORTER_2"/>
    <property type="match status" value="1"/>
</dbReference>
<dbReference type="Pfam" id="PF00005">
    <property type="entry name" value="ABC_tran"/>
    <property type="match status" value="1"/>
</dbReference>
<evidence type="ECO:0000256" key="1">
    <source>
        <dbReference type="ARBA" id="ARBA00005417"/>
    </source>
</evidence>
<dbReference type="AlphaFoldDB" id="A0A4D6GWU6"/>
<reference evidence="6" key="3">
    <citation type="journal article" name="MicrobiologyOpen">
        <title>Whole-genome comparison between the type strain of Halobacterium salinarum (DSM 3754(T)) and the laboratory strains R1 and NRC-1.</title>
        <authorList>
            <person name="Pfeiffer F."/>
            <person name="Losensky G."/>
            <person name="Marchfelder A."/>
            <person name="Habermann B."/>
            <person name="Dyall-Smith M."/>
        </authorList>
    </citation>
    <scope>NUCLEOTIDE SEQUENCE</scope>
    <source>
        <strain evidence="6">91-R6</strain>
    </source>
</reference>
<name>A0A4D6GWU6_HALS9</name>
<proteinExistence type="inferred from homology"/>
<comment type="similarity">
    <text evidence="1">Belongs to the ABC transporter superfamily.</text>
</comment>
<feature type="domain" description="ABC transporter" evidence="5">
    <location>
        <begin position="4"/>
        <end position="229"/>
    </location>
</feature>
<dbReference type="SMART" id="SM00382">
    <property type="entry name" value="AAA"/>
    <property type="match status" value="1"/>
</dbReference>
<dbReference type="EMBL" id="VRYN01000001">
    <property type="protein sequence ID" value="TYO82228.1"/>
    <property type="molecule type" value="Genomic_DNA"/>
</dbReference>
<keyword evidence="2" id="KW-0813">Transport</keyword>
<dbReference type="CDD" id="cd03230">
    <property type="entry name" value="ABC_DR_subfamily_A"/>
    <property type="match status" value="1"/>
</dbReference>
<evidence type="ECO:0000313" key="8">
    <source>
        <dbReference type="Proteomes" id="UP000296216"/>
    </source>
</evidence>
<keyword evidence="3" id="KW-0547">Nucleotide-binding</keyword>
<gene>
    <name evidence="7" type="ORF">APQ99_00747</name>
    <name evidence="6" type="ORF">HBSAL_11645</name>
</gene>
<evidence type="ECO:0000256" key="4">
    <source>
        <dbReference type="ARBA" id="ARBA00022840"/>
    </source>
</evidence>
<dbReference type="PANTHER" id="PTHR43335">
    <property type="entry name" value="ABC TRANSPORTER, ATP-BINDING PROTEIN"/>
    <property type="match status" value="1"/>
</dbReference>
<evidence type="ECO:0000256" key="3">
    <source>
        <dbReference type="ARBA" id="ARBA00022741"/>
    </source>
</evidence>
<reference evidence="6 8" key="1">
    <citation type="journal article" date="2019" name="Microbiol. Resour. Announc.">
        <title>The Genome Sequence of the Halobacterium salinarum Type Strain Is Closely Related to That of Laboratory Strains NRC-1 and R1.</title>
        <authorList>
            <person name="Pfeiffer F."/>
            <person name="Marchfelder A."/>
            <person name="Habermann B."/>
            <person name="Dyall-Smith M.L."/>
        </authorList>
    </citation>
    <scope>NUCLEOTIDE SEQUENCE [LARGE SCALE GENOMIC DNA]</scope>
    <source>
        <strain evidence="6">91-R6</strain>
        <strain evidence="8">ATCC 33171 / DSM 3754 / JCM 8978 / NBRC 102687 / NCIMB 764 / 91-R6</strain>
    </source>
</reference>
<keyword evidence="4 6" id="KW-0067">ATP-binding</keyword>
<reference evidence="7 9" key="2">
    <citation type="submission" date="2019-07" db="EMBL/GenBank/DDBJ databases">
        <title>Genomic Encyclopedia of Archaeal and Bacterial Type Strains, Phase II (KMG-II): from individual species to whole genera.</title>
        <authorList>
            <person name="Goeker M."/>
        </authorList>
    </citation>
    <scope>NUCLEOTIDE SEQUENCE [LARGE SCALE GENOMIC DNA]</scope>
    <source>
        <strain evidence="7 9">DSM 3754</strain>
    </source>
</reference>
<evidence type="ECO:0000313" key="6">
    <source>
        <dbReference type="EMBL" id="QCC45971.1"/>
    </source>
</evidence>
<dbReference type="InterPro" id="IPR025302">
    <property type="entry name" value="DrrA1/2-like_C"/>
</dbReference>
<dbReference type="EMBL" id="CP038631">
    <property type="protein sequence ID" value="QCC45971.1"/>
    <property type="molecule type" value="Genomic_DNA"/>
</dbReference>
<dbReference type="Proteomes" id="UP000323075">
    <property type="component" value="Unassembled WGS sequence"/>
</dbReference>
<dbReference type="RefSeq" id="WP_136361650.1">
    <property type="nucleotide sequence ID" value="NZ_VRYN01000001.1"/>
</dbReference>
<dbReference type="GO" id="GO:0005524">
    <property type="term" value="F:ATP binding"/>
    <property type="evidence" value="ECO:0007669"/>
    <property type="project" value="UniProtKB-KW"/>
</dbReference>
<evidence type="ECO:0000256" key="2">
    <source>
        <dbReference type="ARBA" id="ARBA00022448"/>
    </source>
</evidence>
<dbReference type="InterPro" id="IPR003439">
    <property type="entry name" value="ABC_transporter-like_ATP-bd"/>
</dbReference>
<evidence type="ECO:0000259" key="5">
    <source>
        <dbReference type="PROSITE" id="PS50893"/>
    </source>
</evidence>
<dbReference type="SUPFAM" id="SSF52540">
    <property type="entry name" value="P-loop containing nucleoside triphosphate hydrolases"/>
    <property type="match status" value="1"/>
</dbReference>
<evidence type="ECO:0000313" key="9">
    <source>
        <dbReference type="Proteomes" id="UP000323075"/>
    </source>
</evidence>
<accession>A0A4D6GWU6</accession>
<organism evidence="6 8">
    <name type="scientific">Halobacterium salinarum (strain ATCC 33171 / DSM 3754 / JCM 8978 / NBRC 102687 / NCIMB 764 / 91-R6)</name>
    <dbReference type="NCBI Taxonomy" id="2597657"/>
    <lineage>
        <taxon>Archaea</taxon>
        <taxon>Methanobacteriati</taxon>
        <taxon>Methanobacteriota</taxon>
        <taxon>Stenosarchaea group</taxon>
        <taxon>Halobacteria</taxon>
        <taxon>Halobacteriales</taxon>
        <taxon>Halobacteriaceae</taxon>
        <taxon>Halobacterium</taxon>
    </lineage>
</organism>
<evidence type="ECO:0000313" key="7">
    <source>
        <dbReference type="EMBL" id="TYO82228.1"/>
    </source>
</evidence>
<dbReference type="InterPro" id="IPR003593">
    <property type="entry name" value="AAA+_ATPase"/>
</dbReference>
<protein>
    <submittedName>
        <fullName evidence="7">ABC-2 type transport system ATP-binding protein</fullName>
    </submittedName>
    <submittedName>
        <fullName evidence="6">ABC-type transport system ATP-binding protein</fullName>
    </submittedName>
</protein>
<sequence length="304" mass="31871">MPAIELSGVSKRYGDVTALTDLNITVDEGEIYGFLGPNGAGKSTAINILLDFVRPTTGSATIMGYDAQANSQAIRQRIGVLPEGFSVYDRLTARKHVEFAIDSKNATNDPDALLDRVGIPEAADRKAGGFSTGMRQRLGLAIALVGDPEMLLLDEPSSGLDPNGAREMRSILTEEANRGTTVFFSSHILGQVEAICDHAGILQNGTLVAEDSIDALREATDATTTLTVTLDAVTDDAVAAANAIPGVSEVSVDASDLVVRTGDASKTDVLDAIESTGATVQDFATEDASLDDVFSAYTTEEMPA</sequence>
<dbReference type="GO" id="GO:0016887">
    <property type="term" value="F:ATP hydrolysis activity"/>
    <property type="evidence" value="ECO:0007669"/>
    <property type="project" value="InterPro"/>
</dbReference>
<dbReference type="GeneID" id="39856160"/>
<dbReference type="Gene3D" id="3.40.50.300">
    <property type="entry name" value="P-loop containing nucleotide triphosphate hydrolases"/>
    <property type="match status" value="1"/>
</dbReference>